<protein>
    <recommendedName>
        <fullName evidence="2">HMA domain-containing protein</fullName>
    </recommendedName>
</protein>
<feature type="domain" description="HMA" evidence="2">
    <location>
        <begin position="1"/>
        <end position="45"/>
    </location>
</feature>
<dbReference type="Gene3D" id="3.30.70.100">
    <property type="match status" value="1"/>
</dbReference>
<dbReference type="InterPro" id="IPR006121">
    <property type="entry name" value="HMA_dom"/>
</dbReference>
<organism evidence="3 4">
    <name type="scientific">Liquidambar formosana</name>
    <name type="common">Formosan gum</name>
    <dbReference type="NCBI Taxonomy" id="63359"/>
    <lineage>
        <taxon>Eukaryota</taxon>
        <taxon>Viridiplantae</taxon>
        <taxon>Streptophyta</taxon>
        <taxon>Embryophyta</taxon>
        <taxon>Tracheophyta</taxon>
        <taxon>Spermatophyta</taxon>
        <taxon>Magnoliopsida</taxon>
        <taxon>eudicotyledons</taxon>
        <taxon>Gunneridae</taxon>
        <taxon>Pentapetalae</taxon>
        <taxon>Saxifragales</taxon>
        <taxon>Altingiaceae</taxon>
        <taxon>Liquidambar</taxon>
    </lineage>
</organism>
<evidence type="ECO:0000259" key="2">
    <source>
        <dbReference type="PROSITE" id="PS50846"/>
    </source>
</evidence>
<dbReference type="AlphaFoldDB" id="A0AAP0NC90"/>
<comment type="caution">
    <text evidence="3">The sequence shown here is derived from an EMBL/GenBank/DDBJ whole genome shotgun (WGS) entry which is preliminary data.</text>
</comment>
<reference evidence="3 4" key="1">
    <citation type="journal article" date="2024" name="Plant J.">
        <title>Genome sequences and population genomics reveal climatic adaptation and genomic divergence between two closely related sweetgum species.</title>
        <authorList>
            <person name="Xu W.Q."/>
            <person name="Ren C.Q."/>
            <person name="Zhang X.Y."/>
            <person name="Comes H.P."/>
            <person name="Liu X.H."/>
            <person name="Li Y.G."/>
            <person name="Kettle C.J."/>
            <person name="Jalonen R."/>
            <person name="Gaisberger H."/>
            <person name="Ma Y.Z."/>
            <person name="Qiu Y.X."/>
        </authorList>
    </citation>
    <scope>NUCLEOTIDE SEQUENCE [LARGE SCALE GENOMIC DNA]</scope>
    <source>
        <strain evidence="3">Hangzhou</strain>
    </source>
</reference>
<dbReference type="PANTHER" id="PTHR45868:SF74">
    <property type="entry name" value="HEAVY METAL-ASSOCIATED ISOPRENYLATED PLANT PROTEIN 33"/>
    <property type="match status" value="1"/>
</dbReference>
<keyword evidence="4" id="KW-1185">Reference proteome</keyword>
<gene>
    <name evidence="3" type="ORF">L1049_000148</name>
</gene>
<dbReference type="PANTHER" id="PTHR45868">
    <property type="entry name" value="HEAVY METAL-ASSOCIATED ISOPRENYLATED PLANT PROTEIN 33-RELATED"/>
    <property type="match status" value="1"/>
</dbReference>
<dbReference type="Proteomes" id="UP001415857">
    <property type="component" value="Unassembled WGS sequence"/>
</dbReference>
<sequence>MEVLQSIRGVYSITIDAEKGIVKVNGKVDPNILLMVLAKSGQHAEILWAKLENSKGTTESQWYNRDQRSLPAPNYYSQSSLPAPDYYSPAPLPPASYFPQAPKPVADYNMHYDDDNCCSVM</sequence>
<accession>A0AAP0NC90</accession>
<evidence type="ECO:0000313" key="4">
    <source>
        <dbReference type="Proteomes" id="UP001415857"/>
    </source>
</evidence>
<dbReference type="EMBL" id="JBBPBK010000015">
    <property type="protein sequence ID" value="KAK9268399.1"/>
    <property type="molecule type" value="Genomic_DNA"/>
</dbReference>
<dbReference type="GO" id="GO:0046872">
    <property type="term" value="F:metal ion binding"/>
    <property type="evidence" value="ECO:0007669"/>
    <property type="project" value="UniProtKB-KW"/>
</dbReference>
<proteinExistence type="predicted"/>
<keyword evidence="1" id="KW-0479">Metal-binding</keyword>
<name>A0AAP0NC90_LIQFO</name>
<dbReference type="PROSITE" id="PS50846">
    <property type="entry name" value="HMA_2"/>
    <property type="match status" value="1"/>
</dbReference>
<evidence type="ECO:0000256" key="1">
    <source>
        <dbReference type="ARBA" id="ARBA00022723"/>
    </source>
</evidence>
<evidence type="ECO:0000313" key="3">
    <source>
        <dbReference type="EMBL" id="KAK9268399.1"/>
    </source>
</evidence>